<evidence type="ECO:0000313" key="4">
    <source>
        <dbReference type="WBParaSite" id="SBAD_0001310301-mRNA-1"/>
    </source>
</evidence>
<reference evidence="4" key="1">
    <citation type="submission" date="2016-06" db="UniProtKB">
        <authorList>
            <consortium name="WormBaseParasite"/>
        </authorList>
    </citation>
    <scope>IDENTIFICATION</scope>
</reference>
<proteinExistence type="inferred from homology"/>
<dbReference type="InterPro" id="IPR047865">
    <property type="entry name" value="Ribosomal_uL10_bac_type"/>
</dbReference>
<dbReference type="AlphaFoldDB" id="A0A183J9Z5"/>
<dbReference type="PANTHER" id="PTHR11560">
    <property type="entry name" value="39S RIBOSOMAL PROTEIN L10, MITOCHONDRIAL"/>
    <property type="match status" value="1"/>
</dbReference>
<dbReference type="Gene3D" id="3.30.70.1730">
    <property type="match status" value="1"/>
</dbReference>
<evidence type="ECO:0000256" key="3">
    <source>
        <dbReference type="ARBA" id="ARBA00035716"/>
    </source>
</evidence>
<comment type="similarity">
    <text evidence="1">Belongs to the universal ribosomal protein uL10 family.</text>
</comment>
<organism evidence="4">
    <name type="scientific">Soboliphyme baturini</name>
    <dbReference type="NCBI Taxonomy" id="241478"/>
    <lineage>
        <taxon>Eukaryota</taxon>
        <taxon>Metazoa</taxon>
        <taxon>Ecdysozoa</taxon>
        <taxon>Nematoda</taxon>
        <taxon>Enoplea</taxon>
        <taxon>Dorylaimia</taxon>
        <taxon>Dioctophymatida</taxon>
        <taxon>Dioctophymatoidea</taxon>
        <taxon>Soboliphymatidae</taxon>
        <taxon>Soboliphyme</taxon>
    </lineage>
</organism>
<dbReference type="WBParaSite" id="SBAD_0001310301-mRNA-1">
    <property type="protein sequence ID" value="SBAD_0001310301-mRNA-1"/>
    <property type="gene ID" value="SBAD_0001310301"/>
</dbReference>
<evidence type="ECO:0000256" key="1">
    <source>
        <dbReference type="ARBA" id="ARBA00008889"/>
    </source>
</evidence>
<dbReference type="SUPFAM" id="SSF160369">
    <property type="entry name" value="Ribosomal protein L10-like"/>
    <property type="match status" value="1"/>
</dbReference>
<protein>
    <recommendedName>
        <fullName evidence="2">Large ribosomal subunit protein uL10m</fullName>
    </recommendedName>
    <alternativeName>
        <fullName evidence="3">39S ribosomal protein L10, mitochondrial</fullName>
    </alternativeName>
</protein>
<evidence type="ECO:0000256" key="2">
    <source>
        <dbReference type="ARBA" id="ARBA00035707"/>
    </source>
</evidence>
<sequence length="176" mass="19659">LTPVENALARLVTRKLENCPLLAICQLFDVGKRRFHLDRMKLQCLGLYPKVYNNRVMLHVIDGSTLANLRPLFCASNCVLLGDDATLLTSLTEALEKIPHLMLLACVVDGRILTPKQVETFRKAKRPEDFALQTVGLLRQGPSVMTSMLQQPVLQLLSCLYSRIQLLNGSKQCVAT</sequence>
<name>A0A183J9Z5_9BILA</name>
<accession>A0A183J9Z5</accession>
<dbReference type="InterPro" id="IPR043141">
    <property type="entry name" value="Ribosomal_uL10-like_sf"/>
</dbReference>